<proteinExistence type="predicted"/>
<sequence>MLVKLILQPRWMWVFPTFFTCTPSVRYMNSYWRKIQIQENVVRDRFLCLKCTSVWY</sequence>
<reference evidence="1 2" key="1">
    <citation type="journal article" date="2014" name="Agronomy (Basel)">
        <title>A Draft Genome Sequence for Ensete ventricosum, the Drought-Tolerant Tree Against Hunger.</title>
        <authorList>
            <person name="Harrison J."/>
            <person name="Moore K.A."/>
            <person name="Paszkiewicz K."/>
            <person name="Jones T."/>
            <person name="Grant M."/>
            <person name="Ambacheew D."/>
            <person name="Muzemil S."/>
            <person name="Studholme D.J."/>
        </authorList>
    </citation>
    <scope>NUCLEOTIDE SEQUENCE [LARGE SCALE GENOMIC DNA]</scope>
</reference>
<dbReference type="EMBL" id="AMZH03000035">
    <property type="protein sequence ID" value="RRT85956.1"/>
    <property type="molecule type" value="Genomic_DNA"/>
</dbReference>
<name>A0A427BC48_ENSVE</name>
<comment type="caution">
    <text evidence="1">The sequence shown here is derived from an EMBL/GenBank/DDBJ whole genome shotgun (WGS) entry which is preliminary data.</text>
</comment>
<dbReference type="Proteomes" id="UP000287651">
    <property type="component" value="Unassembled WGS sequence"/>
</dbReference>
<protein>
    <submittedName>
        <fullName evidence="1">Uncharacterized protein</fullName>
    </submittedName>
</protein>
<evidence type="ECO:0000313" key="2">
    <source>
        <dbReference type="Proteomes" id="UP000287651"/>
    </source>
</evidence>
<accession>A0A427BC48</accession>
<dbReference type="AlphaFoldDB" id="A0A427BC48"/>
<gene>
    <name evidence="1" type="ORF">B296_00006442</name>
</gene>
<organism evidence="1 2">
    <name type="scientific">Ensete ventricosum</name>
    <name type="common">Abyssinian banana</name>
    <name type="synonym">Musa ensete</name>
    <dbReference type="NCBI Taxonomy" id="4639"/>
    <lineage>
        <taxon>Eukaryota</taxon>
        <taxon>Viridiplantae</taxon>
        <taxon>Streptophyta</taxon>
        <taxon>Embryophyta</taxon>
        <taxon>Tracheophyta</taxon>
        <taxon>Spermatophyta</taxon>
        <taxon>Magnoliopsida</taxon>
        <taxon>Liliopsida</taxon>
        <taxon>Zingiberales</taxon>
        <taxon>Musaceae</taxon>
        <taxon>Ensete</taxon>
    </lineage>
</organism>
<evidence type="ECO:0000313" key="1">
    <source>
        <dbReference type="EMBL" id="RRT85956.1"/>
    </source>
</evidence>